<evidence type="ECO:0000313" key="3">
    <source>
        <dbReference type="Proteomes" id="UP000295781"/>
    </source>
</evidence>
<dbReference type="InterPro" id="IPR039261">
    <property type="entry name" value="FNR_nucleotide-bd"/>
</dbReference>
<protein>
    <submittedName>
        <fullName evidence="2">Uncharacterized protein</fullName>
    </submittedName>
</protein>
<accession>A0A4P2PTJ6</accession>
<sequence length="154" mass="16005">MLSDIAVGGELEWSGPWGKLRLPDGFSGRALVVATDTGITAALGIARGAAAAGAQRLDLLWLVESEAYFVPERFVRDRLPAAVHPSIAAGFPRSDTPSGRRAPLRSPPSGSPRAPTTPSSARATAPSSTRPATGWSRSARRRAACSSRASSTTP</sequence>
<gene>
    <name evidence="2" type="ORF">SOCEGT47_003680</name>
</gene>
<name>A0A4P2PTJ6_SORCE</name>
<dbReference type="Proteomes" id="UP000295781">
    <property type="component" value="Chromosome"/>
</dbReference>
<evidence type="ECO:0000313" key="2">
    <source>
        <dbReference type="EMBL" id="AUX19914.1"/>
    </source>
</evidence>
<reference evidence="2 3" key="1">
    <citation type="submission" date="2015-09" db="EMBL/GenBank/DDBJ databases">
        <title>Sorangium comparison.</title>
        <authorList>
            <person name="Zaburannyi N."/>
            <person name="Bunk B."/>
            <person name="Overmann J."/>
            <person name="Mueller R."/>
        </authorList>
    </citation>
    <scope>NUCLEOTIDE SEQUENCE [LARGE SCALE GENOMIC DNA]</scope>
    <source>
        <strain evidence="2 3">So ceGT47</strain>
    </source>
</reference>
<evidence type="ECO:0000256" key="1">
    <source>
        <dbReference type="SAM" id="MobiDB-lite"/>
    </source>
</evidence>
<feature type="compositionally biased region" description="Low complexity" evidence="1">
    <location>
        <begin position="111"/>
        <end position="137"/>
    </location>
</feature>
<dbReference type="SUPFAM" id="SSF52343">
    <property type="entry name" value="Ferredoxin reductase-like, C-terminal NADP-linked domain"/>
    <property type="match status" value="1"/>
</dbReference>
<feature type="region of interest" description="Disordered" evidence="1">
    <location>
        <begin position="85"/>
        <end position="154"/>
    </location>
</feature>
<feature type="compositionally biased region" description="Low complexity" evidence="1">
    <location>
        <begin position="144"/>
        <end position="154"/>
    </location>
</feature>
<proteinExistence type="predicted"/>
<dbReference type="EMBL" id="CP012670">
    <property type="protein sequence ID" value="AUX19914.1"/>
    <property type="molecule type" value="Genomic_DNA"/>
</dbReference>
<dbReference type="AlphaFoldDB" id="A0A4P2PTJ6"/>
<organism evidence="2 3">
    <name type="scientific">Sorangium cellulosum</name>
    <name type="common">Polyangium cellulosum</name>
    <dbReference type="NCBI Taxonomy" id="56"/>
    <lineage>
        <taxon>Bacteria</taxon>
        <taxon>Pseudomonadati</taxon>
        <taxon>Myxococcota</taxon>
        <taxon>Polyangia</taxon>
        <taxon>Polyangiales</taxon>
        <taxon>Polyangiaceae</taxon>
        <taxon>Sorangium</taxon>
    </lineage>
</organism>
<dbReference type="RefSeq" id="WP_242515788.1">
    <property type="nucleotide sequence ID" value="NZ_CP012670.1"/>
</dbReference>